<evidence type="ECO:0000313" key="14">
    <source>
        <dbReference type="Proteomes" id="UP000006512"/>
    </source>
</evidence>
<dbReference type="CDD" id="cd00082">
    <property type="entry name" value="HisKA"/>
    <property type="match status" value="1"/>
</dbReference>
<dbReference type="SUPFAM" id="SSF55874">
    <property type="entry name" value="ATPase domain of HSP90 chaperone/DNA topoisomerase II/histidine kinase"/>
    <property type="match status" value="1"/>
</dbReference>
<dbReference type="InterPro" id="IPR003660">
    <property type="entry name" value="HAMP_dom"/>
</dbReference>
<evidence type="ECO:0000256" key="3">
    <source>
        <dbReference type="ARBA" id="ARBA00012438"/>
    </source>
</evidence>
<dbReference type="InterPro" id="IPR005467">
    <property type="entry name" value="His_kinase_dom"/>
</dbReference>
<dbReference type="SMART" id="SM00304">
    <property type="entry name" value="HAMP"/>
    <property type="match status" value="1"/>
</dbReference>
<evidence type="ECO:0000256" key="5">
    <source>
        <dbReference type="ARBA" id="ARBA00022679"/>
    </source>
</evidence>
<dbReference type="InterPro" id="IPR050428">
    <property type="entry name" value="TCS_sensor_his_kinase"/>
</dbReference>
<dbReference type="Gene3D" id="6.10.340.10">
    <property type="match status" value="1"/>
</dbReference>
<dbReference type="Gene3D" id="1.10.287.130">
    <property type="match status" value="1"/>
</dbReference>
<dbReference type="PROSITE" id="PS50109">
    <property type="entry name" value="HIS_KIN"/>
    <property type="match status" value="1"/>
</dbReference>
<comment type="subcellular location">
    <subcellularLocation>
        <location evidence="2">Membrane</location>
    </subcellularLocation>
</comment>
<dbReference type="EMBL" id="GL883077">
    <property type="protein sequence ID" value="EGF93631.1"/>
    <property type="molecule type" value="Genomic_DNA"/>
</dbReference>
<feature type="domain" description="Histidine kinase" evidence="11">
    <location>
        <begin position="251"/>
        <end position="465"/>
    </location>
</feature>
<dbReference type="InterPro" id="IPR036097">
    <property type="entry name" value="HisK_dim/P_sf"/>
</dbReference>
<dbReference type="SMART" id="SM00388">
    <property type="entry name" value="HisKA"/>
    <property type="match status" value="1"/>
</dbReference>
<dbReference type="InterPro" id="IPR036890">
    <property type="entry name" value="HATPase_C_sf"/>
</dbReference>
<dbReference type="GO" id="GO:0000155">
    <property type="term" value="F:phosphorelay sensor kinase activity"/>
    <property type="evidence" value="ECO:0007669"/>
    <property type="project" value="InterPro"/>
</dbReference>
<evidence type="ECO:0000313" key="13">
    <source>
        <dbReference type="EMBL" id="EGF93631.1"/>
    </source>
</evidence>
<feature type="transmembrane region" description="Helical" evidence="10">
    <location>
        <begin position="21"/>
        <end position="48"/>
    </location>
</feature>
<keyword evidence="5" id="KW-0808">Transferase</keyword>
<proteinExistence type="predicted"/>
<dbReference type="EC" id="2.7.13.3" evidence="3"/>
<keyword evidence="4" id="KW-0597">Phosphoprotein</keyword>
<dbReference type="eggNOG" id="COG0642">
    <property type="taxonomic scope" value="Bacteria"/>
</dbReference>
<protein>
    <recommendedName>
        <fullName evidence="3">histidine kinase</fullName>
        <ecNumber evidence="3">2.7.13.3</ecNumber>
    </recommendedName>
</protein>
<keyword evidence="10" id="KW-0472">Membrane</keyword>
<evidence type="ECO:0000256" key="1">
    <source>
        <dbReference type="ARBA" id="ARBA00000085"/>
    </source>
</evidence>
<dbReference type="AlphaFoldDB" id="F4QGF0"/>
<keyword evidence="9" id="KW-0902">Two-component regulatory system</keyword>
<evidence type="ECO:0000256" key="4">
    <source>
        <dbReference type="ARBA" id="ARBA00022553"/>
    </source>
</evidence>
<name>F4QGF0_9CAUL</name>
<dbReference type="OrthoDB" id="913606at2"/>
<organism evidence="13 14">
    <name type="scientific">Asticcacaulis biprosthecium C19</name>
    <dbReference type="NCBI Taxonomy" id="715226"/>
    <lineage>
        <taxon>Bacteria</taxon>
        <taxon>Pseudomonadati</taxon>
        <taxon>Pseudomonadota</taxon>
        <taxon>Alphaproteobacteria</taxon>
        <taxon>Caulobacterales</taxon>
        <taxon>Caulobacteraceae</taxon>
        <taxon>Asticcacaulis</taxon>
    </lineage>
</organism>
<feature type="transmembrane region" description="Helical" evidence="10">
    <location>
        <begin position="167"/>
        <end position="188"/>
    </location>
</feature>
<dbReference type="HOGENOM" id="CLU_000445_89_6_5"/>
<dbReference type="Gene3D" id="3.30.565.10">
    <property type="entry name" value="Histidine kinase-like ATPase, C-terminal domain"/>
    <property type="match status" value="1"/>
</dbReference>
<evidence type="ECO:0000256" key="7">
    <source>
        <dbReference type="ARBA" id="ARBA00022777"/>
    </source>
</evidence>
<comment type="catalytic activity">
    <reaction evidence="1">
        <text>ATP + protein L-histidine = ADP + protein N-phospho-L-histidine.</text>
        <dbReference type="EC" id="2.7.13.3"/>
    </reaction>
</comment>
<feature type="domain" description="HAMP" evidence="12">
    <location>
        <begin position="189"/>
        <end position="243"/>
    </location>
</feature>
<dbReference type="InterPro" id="IPR003661">
    <property type="entry name" value="HisK_dim/P_dom"/>
</dbReference>
<evidence type="ECO:0000259" key="11">
    <source>
        <dbReference type="PROSITE" id="PS50109"/>
    </source>
</evidence>
<reference evidence="14" key="1">
    <citation type="submission" date="2011-03" db="EMBL/GenBank/DDBJ databases">
        <title>Draft genome sequence of Brevundimonas diminuta.</title>
        <authorList>
            <person name="Brown P.J.B."/>
            <person name="Buechlein A."/>
            <person name="Hemmerich C."/>
            <person name="Brun Y.V."/>
        </authorList>
    </citation>
    <scope>NUCLEOTIDE SEQUENCE [LARGE SCALE GENOMIC DNA]</scope>
    <source>
        <strain evidence="14">C19</strain>
    </source>
</reference>
<dbReference type="PANTHER" id="PTHR45436">
    <property type="entry name" value="SENSOR HISTIDINE KINASE YKOH"/>
    <property type="match status" value="1"/>
</dbReference>
<dbReference type="PROSITE" id="PS50885">
    <property type="entry name" value="HAMP"/>
    <property type="match status" value="1"/>
</dbReference>
<sequence>MAQKSLAQKSLAQKSLAQKSLAMAIALRVALATALVCTVVFVLVYAVLQHQSRAALQATIDTDIAGLSDIYRVEGPDGLSQRLRERLDLAPTAGERPVYIVVDAQGRALVGDATQWPKLDTAVSEAGITKAGDETILARVTQLRGGVKIMAGRSMALAEQSLSQTRLLFLAALVLIVGGAFFIGEFGARKLRRRIGAINGVFDSLYDGDFKARTPATAGRPDELDALSGHVNLTLDRVERLLKAQRDVSDNIAHEVRTPLTALNQRLEDALARIDDPEAITSLHQAQDQVRGTLRLLDSLLDIASAEAQRGDLRALPEVDLSELARQLCELYEASAEEAGLTLTADITEGIVVRADAMQMSRLMVNLLDNALKYGAAGSALRFTLRPGPVITVEDEGQGVPDADKGRVFDRYHRAHASMAKGHGLGLALVAAIAGRHNLSVRVEDSHPDRVNKGARFIVSPEGGA</sequence>
<keyword evidence="8 10" id="KW-1133">Transmembrane helix</keyword>
<evidence type="ECO:0000256" key="8">
    <source>
        <dbReference type="ARBA" id="ARBA00022989"/>
    </source>
</evidence>
<accession>F4QGF0</accession>
<dbReference type="Proteomes" id="UP000006512">
    <property type="component" value="Unassembled WGS sequence"/>
</dbReference>
<dbReference type="STRING" id="715226.ABI_20720"/>
<evidence type="ECO:0000256" key="2">
    <source>
        <dbReference type="ARBA" id="ARBA00004370"/>
    </source>
</evidence>
<dbReference type="PANTHER" id="PTHR45436:SF8">
    <property type="entry name" value="HISTIDINE KINASE"/>
    <property type="match status" value="1"/>
</dbReference>
<dbReference type="SUPFAM" id="SSF47384">
    <property type="entry name" value="Homodimeric domain of signal transducing histidine kinase"/>
    <property type="match status" value="1"/>
</dbReference>
<evidence type="ECO:0000256" key="6">
    <source>
        <dbReference type="ARBA" id="ARBA00022692"/>
    </source>
</evidence>
<keyword evidence="7 13" id="KW-0418">Kinase</keyword>
<dbReference type="InterPro" id="IPR003594">
    <property type="entry name" value="HATPase_dom"/>
</dbReference>
<gene>
    <name evidence="13" type="ORF">ABI_20720</name>
</gene>
<keyword evidence="14" id="KW-1185">Reference proteome</keyword>
<dbReference type="SMART" id="SM00387">
    <property type="entry name" value="HATPase_c"/>
    <property type="match status" value="1"/>
</dbReference>
<evidence type="ECO:0000256" key="10">
    <source>
        <dbReference type="SAM" id="Phobius"/>
    </source>
</evidence>
<dbReference type="Pfam" id="PF02518">
    <property type="entry name" value="HATPase_c"/>
    <property type="match status" value="1"/>
</dbReference>
<evidence type="ECO:0000256" key="9">
    <source>
        <dbReference type="ARBA" id="ARBA00023012"/>
    </source>
</evidence>
<keyword evidence="6 10" id="KW-0812">Transmembrane</keyword>
<evidence type="ECO:0000259" key="12">
    <source>
        <dbReference type="PROSITE" id="PS50885"/>
    </source>
</evidence>
<dbReference type="GO" id="GO:0005886">
    <property type="term" value="C:plasma membrane"/>
    <property type="evidence" value="ECO:0007669"/>
    <property type="project" value="TreeGrafter"/>
</dbReference>